<sequence length="84" mass="9505">MLAELFEGLQELASSRHGDLALHLELACKSWVKAYPRCGEDAIGLMGKFIPMLGLIGRNFDIIIERASIIMTLVYLWNRLNQTK</sequence>
<protein>
    <submittedName>
        <fullName evidence="1">Uncharacterized protein</fullName>
    </submittedName>
</protein>
<dbReference type="AlphaFoldDB" id="A0A9D7SA53"/>
<gene>
    <name evidence="1" type="ORF">IPO85_13990</name>
</gene>
<accession>A0A9D7SA53</accession>
<evidence type="ECO:0000313" key="2">
    <source>
        <dbReference type="Proteomes" id="UP000808349"/>
    </source>
</evidence>
<evidence type="ECO:0000313" key="1">
    <source>
        <dbReference type="EMBL" id="MBK9718593.1"/>
    </source>
</evidence>
<reference evidence="1 2" key="1">
    <citation type="submission" date="2020-10" db="EMBL/GenBank/DDBJ databases">
        <title>Connecting structure to function with the recovery of over 1000 high-quality activated sludge metagenome-assembled genomes encoding full-length rRNA genes using long-read sequencing.</title>
        <authorList>
            <person name="Singleton C.M."/>
            <person name="Petriglieri F."/>
            <person name="Kristensen J.M."/>
            <person name="Kirkegaard R.H."/>
            <person name="Michaelsen T.Y."/>
            <person name="Andersen M.H."/>
            <person name="Karst S.M."/>
            <person name="Dueholm M.S."/>
            <person name="Nielsen P.H."/>
            <person name="Albertsen M."/>
        </authorList>
    </citation>
    <scope>NUCLEOTIDE SEQUENCE [LARGE SCALE GENOMIC DNA]</scope>
    <source>
        <strain evidence="1">Ribe_18-Q3-R11-54_BAT3C.373</strain>
    </source>
</reference>
<dbReference type="Proteomes" id="UP000808349">
    <property type="component" value="Unassembled WGS sequence"/>
</dbReference>
<dbReference type="EMBL" id="JADKFW010000010">
    <property type="protein sequence ID" value="MBK9718593.1"/>
    <property type="molecule type" value="Genomic_DNA"/>
</dbReference>
<organism evidence="1 2">
    <name type="scientific">Candidatus Defluviibacterium haderslevense</name>
    <dbReference type="NCBI Taxonomy" id="2981993"/>
    <lineage>
        <taxon>Bacteria</taxon>
        <taxon>Pseudomonadati</taxon>
        <taxon>Bacteroidota</taxon>
        <taxon>Saprospiria</taxon>
        <taxon>Saprospirales</taxon>
        <taxon>Saprospiraceae</taxon>
        <taxon>Candidatus Defluviibacterium</taxon>
    </lineage>
</organism>
<comment type="caution">
    <text evidence="1">The sequence shown here is derived from an EMBL/GenBank/DDBJ whole genome shotgun (WGS) entry which is preliminary data.</text>
</comment>
<proteinExistence type="predicted"/>
<name>A0A9D7SA53_9BACT</name>